<evidence type="ECO:0000256" key="5">
    <source>
        <dbReference type="ARBA" id="ARBA00022691"/>
    </source>
</evidence>
<dbReference type="HAMAP" id="MF_01057">
    <property type="entry name" value="tRNA_methyltr_TrmB"/>
    <property type="match status" value="1"/>
</dbReference>
<feature type="binding site" evidence="7">
    <location>
        <position position="107"/>
    </location>
    <ligand>
        <name>S-adenosyl-L-methionine</name>
        <dbReference type="ChEBI" id="CHEBI:59789"/>
    </ligand>
</feature>
<feature type="binding site" evidence="7">
    <location>
        <position position="111"/>
    </location>
    <ligand>
        <name>substrate</name>
    </ligand>
</feature>
<evidence type="ECO:0000256" key="4">
    <source>
        <dbReference type="ARBA" id="ARBA00022679"/>
    </source>
</evidence>
<evidence type="ECO:0000256" key="1">
    <source>
        <dbReference type="ARBA" id="ARBA00000142"/>
    </source>
</evidence>
<reference evidence="8 9" key="2">
    <citation type="submission" date="2018-10" db="EMBL/GenBank/DDBJ databases">
        <title>Detection and isolation of Mycoplasma hominis as a predominant microorganism from pelvic cavity of patient with salpingitis and tubo-ovarian abscess.</title>
        <authorList>
            <person name="Guschin A.E."/>
            <person name="Khayrullina G.A."/>
            <person name="Rakovskaya I.V."/>
            <person name="Shelenkov A.A."/>
            <person name="Shagin D.A."/>
        </authorList>
    </citation>
    <scope>NUCLEOTIDE SEQUENCE [LARGE SCALE GENOMIC DNA]</scope>
    <source>
        <strain evidence="9">TOA</strain>
    </source>
</reference>
<accession>A0A454CA48</accession>
<keyword evidence="5 7" id="KW-0949">S-adenosyl-L-methionine</keyword>
<dbReference type="GO" id="GO:0008176">
    <property type="term" value="F:tRNA (guanine(46)-N7)-methyltransferase activity"/>
    <property type="evidence" value="ECO:0007669"/>
    <property type="project" value="UniProtKB-UniRule"/>
</dbReference>
<evidence type="ECO:0000256" key="2">
    <source>
        <dbReference type="ARBA" id="ARBA00003015"/>
    </source>
</evidence>
<dbReference type="InterPro" id="IPR055361">
    <property type="entry name" value="tRNA_methyltr_TrmB_bact"/>
</dbReference>
<evidence type="ECO:0000256" key="6">
    <source>
        <dbReference type="ARBA" id="ARBA00022694"/>
    </source>
</evidence>
<dbReference type="InterPro" id="IPR003358">
    <property type="entry name" value="tRNA_(Gua-N-7)_MeTrfase_Trmb"/>
</dbReference>
<proteinExistence type="inferred from homology"/>
<feature type="binding site" evidence="7">
    <location>
        <begin position="181"/>
        <end position="184"/>
    </location>
    <ligand>
        <name>substrate</name>
    </ligand>
</feature>
<comment type="function">
    <text evidence="2 7">Catalyzes the formation of N(7)-methylguanine at position 46 (m7G46) in tRNA.</text>
</comment>
<comment type="similarity">
    <text evidence="7">Belongs to the class I-like SAM-binding methyltransferase superfamily. TrmB family.</text>
</comment>
<dbReference type="UniPathway" id="UPA00989"/>
<protein>
    <recommendedName>
        <fullName evidence="7">tRNA (guanine-N(7)-)-methyltransferase</fullName>
        <ecNumber evidence="7">2.1.1.33</ecNumber>
    </recommendedName>
    <alternativeName>
        <fullName evidence="7">tRNA (guanine(46)-N(7))-methyltransferase</fullName>
    </alternativeName>
    <alternativeName>
        <fullName evidence="7">tRNA(m7G46)-methyltransferase</fullName>
    </alternativeName>
</protein>
<dbReference type="EC" id="2.1.1.33" evidence="7"/>
<dbReference type="Proteomes" id="UP000029712">
    <property type="component" value="Chromosome"/>
</dbReference>
<dbReference type="OrthoDB" id="9802090at2"/>
<dbReference type="AlphaFoldDB" id="A0A454CA48"/>
<dbReference type="NCBIfam" id="TIGR00091">
    <property type="entry name" value="tRNA (guanosine(46)-N7)-methyltransferase TrmB"/>
    <property type="match status" value="1"/>
</dbReference>
<reference evidence="8 9" key="1">
    <citation type="submission" date="2014-08" db="EMBL/GenBank/DDBJ databases">
        <authorList>
            <person name="Kuleshov K."/>
            <person name="Dedkov V."/>
            <person name="Markelov M."/>
            <person name="Pimkina E."/>
        </authorList>
    </citation>
    <scope>NUCLEOTIDE SEQUENCE [LARGE SCALE GENOMIC DNA]</scope>
    <source>
        <strain evidence="9">TOA</strain>
    </source>
</reference>
<keyword evidence="6 7" id="KW-0819">tRNA processing</keyword>
<evidence type="ECO:0000313" key="9">
    <source>
        <dbReference type="Proteomes" id="UP000029712"/>
    </source>
</evidence>
<comment type="caution">
    <text evidence="7">Lacks conserved residue(s) required for the propagation of feature annotation.</text>
</comment>
<feature type="binding site" evidence="7">
    <location>
        <position position="34"/>
    </location>
    <ligand>
        <name>S-adenosyl-L-methionine</name>
        <dbReference type="ChEBI" id="CHEBI:59789"/>
    </ligand>
</feature>
<comment type="pathway">
    <text evidence="7">tRNA modification; N(7)-methylguanine-tRNA biosynthesis.</text>
</comment>
<gene>
    <name evidence="7 8" type="primary">trmB</name>
    <name evidence="8" type="ORF">KN71_002670</name>
</gene>
<comment type="catalytic activity">
    <reaction evidence="1 7">
        <text>guanosine(46) in tRNA + S-adenosyl-L-methionine = N(7)-methylguanosine(46) in tRNA + S-adenosyl-L-homocysteine</text>
        <dbReference type="Rhea" id="RHEA:42708"/>
        <dbReference type="Rhea" id="RHEA-COMP:10188"/>
        <dbReference type="Rhea" id="RHEA-COMP:10189"/>
        <dbReference type="ChEBI" id="CHEBI:57856"/>
        <dbReference type="ChEBI" id="CHEBI:59789"/>
        <dbReference type="ChEBI" id="CHEBI:74269"/>
        <dbReference type="ChEBI" id="CHEBI:74480"/>
        <dbReference type="EC" id="2.1.1.33"/>
    </reaction>
</comment>
<dbReference type="PROSITE" id="PS51625">
    <property type="entry name" value="SAM_MT_TRMB"/>
    <property type="match status" value="1"/>
</dbReference>
<evidence type="ECO:0000256" key="7">
    <source>
        <dbReference type="HAMAP-Rule" id="MF_01057"/>
    </source>
</evidence>
<keyword evidence="3 7" id="KW-0489">Methyltransferase</keyword>
<keyword evidence="4 7" id="KW-0808">Transferase</keyword>
<dbReference type="GO" id="GO:0043527">
    <property type="term" value="C:tRNA methyltransferase complex"/>
    <property type="evidence" value="ECO:0007669"/>
    <property type="project" value="TreeGrafter"/>
</dbReference>
<feature type="binding site" evidence="7">
    <location>
        <position position="86"/>
    </location>
    <ligand>
        <name>S-adenosyl-L-methionine</name>
        <dbReference type="ChEBI" id="CHEBI:59789"/>
    </ligand>
</feature>
<sequence length="202" mass="23976">MRLRFNKNAETSLMASPMTFKDFPIDNKKNTILEIGMGRGTMLTKLALMHPDIEYIGLEKYSTPAYSALKKAIDLNLENFHIIIGDAINLSTYFKNKIKTIWLTFSDPWPKKRHYKRRLVYRDFLKIYQNILDKDGVVYFKTDNDMLYQFAIDELKEINAKIIYQTPDLHHCNFEIENVFTDYEEKFNKLNKNINFIAFTFN</sequence>
<evidence type="ECO:0000256" key="3">
    <source>
        <dbReference type="ARBA" id="ARBA00022603"/>
    </source>
</evidence>
<organism evidence="8 9">
    <name type="scientific">Metamycoplasma hominis</name>
    <name type="common">Mycoplasma hominis</name>
    <dbReference type="NCBI Taxonomy" id="2098"/>
    <lineage>
        <taxon>Bacteria</taxon>
        <taxon>Bacillati</taxon>
        <taxon>Mycoplasmatota</taxon>
        <taxon>Mycoplasmoidales</taxon>
        <taxon>Metamycoplasmataceae</taxon>
        <taxon>Metamycoplasma</taxon>
    </lineage>
</organism>
<feature type="binding site" evidence="7">
    <location>
        <position position="59"/>
    </location>
    <ligand>
        <name>S-adenosyl-L-methionine</name>
        <dbReference type="ChEBI" id="CHEBI:59789"/>
    </ligand>
</feature>
<dbReference type="Pfam" id="PF02390">
    <property type="entry name" value="Methyltransf_4"/>
    <property type="match status" value="1"/>
</dbReference>
<dbReference type="RefSeq" id="WP_036438753.1">
    <property type="nucleotide sequence ID" value="NZ_CP033021.1"/>
</dbReference>
<dbReference type="NCBIfam" id="NF001080">
    <property type="entry name" value="PRK00121.2-2"/>
    <property type="match status" value="1"/>
</dbReference>
<dbReference type="InterPro" id="IPR029063">
    <property type="entry name" value="SAM-dependent_MTases_sf"/>
</dbReference>
<name>A0A454CA48_METHO</name>
<feature type="binding site" evidence="7">
    <location>
        <position position="143"/>
    </location>
    <ligand>
        <name>substrate</name>
    </ligand>
</feature>
<dbReference type="Gene3D" id="3.40.50.150">
    <property type="entry name" value="Vaccinia Virus protein VP39"/>
    <property type="match status" value="1"/>
</dbReference>
<dbReference type="PANTHER" id="PTHR23417:SF14">
    <property type="entry name" value="PENTACOTRIPEPTIDE-REPEAT REGION OF PRORP DOMAIN-CONTAINING PROTEIN"/>
    <property type="match status" value="1"/>
</dbReference>
<dbReference type="PANTHER" id="PTHR23417">
    <property type="entry name" value="3-DEOXY-D-MANNO-OCTULOSONIC-ACID TRANSFERASE/TRNA GUANINE-N 7 - -METHYLTRANSFERASE"/>
    <property type="match status" value="1"/>
</dbReference>
<dbReference type="EMBL" id="CP033021">
    <property type="protein sequence ID" value="AYN65574.1"/>
    <property type="molecule type" value="Genomic_DNA"/>
</dbReference>
<dbReference type="SUPFAM" id="SSF53335">
    <property type="entry name" value="S-adenosyl-L-methionine-dependent methyltransferases"/>
    <property type="match status" value="1"/>
</dbReference>
<evidence type="ECO:0000313" key="8">
    <source>
        <dbReference type="EMBL" id="AYN65574.1"/>
    </source>
</evidence>